<dbReference type="PhylomeDB" id="A0A0G4EPY5"/>
<dbReference type="STRING" id="1169540.A0A0G4EPY5"/>
<protein>
    <recommendedName>
        <fullName evidence="6">ABC1 atypical kinase-like domain-containing protein</fullName>
    </recommendedName>
</protein>
<feature type="domain" description="ABC1 atypical kinase-like" evidence="6">
    <location>
        <begin position="346"/>
        <end position="586"/>
    </location>
</feature>
<keyword evidence="3" id="KW-0547">Nucleotide-binding</keyword>
<keyword evidence="2" id="KW-0808">Transferase</keyword>
<dbReference type="Pfam" id="PF03109">
    <property type="entry name" value="ABC1"/>
    <property type="match status" value="1"/>
</dbReference>
<dbReference type="CDD" id="cd13970">
    <property type="entry name" value="ABC1_ADCK3"/>
    <property type="match status" value="1"/>
</dbReference>
<dbReference type="GO" id="GO:0016740">
    <property type="term" value="F:transferase activity"/>
    <property type="evidence" value="ECO:0007669"/>
    <property type="project" value="UniProtKB-KW"/>
</dbReference>
<evidence type="ECO:0000313" key="8">
    <source>
        <dbReference type="Proteomes" id="UP000041254"/>
    </source>
</evidence>
<dbReference type="InterPro" id="IPR004147">
    <property type="entry name" value="ABC1_dom"/>
</dbReference>
<feature type="compositionally biased region" description="Low complexity" evidence="5">
    <location>
        <begin position="188"/>
        <end position="208"/>
    </location>
</feature>
<dbReference type="EMBL" id="CDMY01000281">
    <property type="protein sequence ID" value="CEL99479.1"/>
    <property type="molecule type" value="Genomic_DNA"/>
</dbReference>
<evidence type="ECO:0000256" key="1">
    <source>
        <dbReference type="ARBA" id="ARBA00009670"/>
    </source>
</evidence>
<dbReference type="InParanoid" id="A0A0G4EPY5"/>
<keyword evidence="4" id="KW-0067">ATP-binding</keyword>
<dbReference type="VEuPathDB" id="CryptoDB:Vbra_12589"/>
<feature type="region of interest" description="Disordered" evidence="5">
    <location>
        <begin position="188"/>
        <end position="254"/>
    </location>
</feature>
<gene>
    <name evidence="7" type="ORF">Vbra_12589</name>
</gene>
<evidence type="ECO:0000259" key="6">
    <source>
        <dbReference type="Pfam" id="PF03109"/>
    </source>
</evidence>
<dbReference type="GO" id="GO:0005524">
    <property type="term" value="F:ATP binding"/>
    <property type="evidence" value="ECO:0007669"/>
    <property type="project" value="UniProtKB-KW"/>
</dbReference>
<dbReference type="OMA" id="PEYYVPR"/>
<dbReference type="GO" id="GO:0006744">
    <property type="term" value="P:ubiquinone biosynthetic process"/>
    <property type="evidence" value="ECO:0007669"/>
    <property type="project" value="TreeGrafter"/>
</dbReference>
<sequence>MSGALTQDLVRVLQGLRRVAGVVVESPALTAPQWRRFDPSRLNGDAQLKADESAHESAGSEEAAFTAAGYVQMAESFNPSLARQLRRREPPAHAISYVQHHEEEHYGAASDERWVDDGGPAVRVEEYHDHGVEFEPIPSAAADHHLSDEPASGVRTDSADNNGHEVPEAAAYSSFSVPLQASRRADLSAVSSTPAAAASSRPPSSSDVSSHHHDVDAFVNEGGSSTSASSSAVAAGHPRVYESSPAPAGFEPREIAVPSHPMSRVMHFGGLFMGLAAGTLAESVRRVSRGEDTGDLRSRVLSPQNAERISLTLAKMRGAALKLGQMLSLQEEYLPPILRDAVQRARNSADIMPKKQLHGVMEKELGRHWRSKFARFNEIPIAAASIGQVHEAWLHDGTRVAVKVQYPGVDRSIESDLKNLLSLVTYTNLVPKSMYLDVLAREMKTELLAECNYENEAGFYSIFRKLFSGRGGLYVPEVIHELSTRHVLTTEFVTGISLDEVVTTMDQATRDSIAKRLLHLCLHELFIYKIMQTDPNPANFFYRVEDDTLCLIDFGAGRAYHPKFVDDYIHVVHAAARNDYNRVVHYSKELGFLNGSESRIMLDAHVRSVVAVGEPFSAEGMFDFASTNIVNKVYELSPVMLEHRQKPPPPEVYSLHRKLAGCYLLCIKLKAHVPAKEMFDDVYARYEFSGPDTYQGV</sequence>
<proteinExistence type="inferred from homology"/>
<organism evidence="7 8">
    <name type="scientific">Vitrella brassicaformis (strain CCMP3155)</name>
    <dbReference type="NCBI Taxonomy" id="1169540"/>
    <lineage>
        <taxon>Eukaryota</taxon>
        <taxon>Sar</taxon>
        <taxon>Alveolata</taxon>
        <taxon>Colpodellida</taxon>
        <taxon>Vitrellaceae</taxon>
        <taxon>Vitrella</taxon>
    </lineage>
</organism>
<dbReference type="PANTHER" id="PTHR43851:SF3">
    <property type="entry name" value="COENZYME Q8"/>
    <property type="match status" value="1"/>
</dbReference>
<feature type="compositionally biased region" description="Low complexity" evidence="5">
    <location>
        <begin position="222"/>
        <end position="236"/>
    </location>
</feature>
<dbReference type="Proteomes" id="UP000041254">
    <property type="component" value="Unassembled WGS sequence"/>
</dbReference>
<evidence type="ECO:0000256" key="3">
    <source>
        <dbReference type="ARBA" id="ARBA00022741"/>
    </source>
</evidence>
<dbReference type="AlphaFoldDB" id="A0A0G4EPY5"/>
<evidence type="ECO:0000313" key="7">
    <source>
        <dbReference type="EMBL" id="CEL99479.1"/>
    </source>
</evidence>
<evidence type="ECO:0000256" key="4">
    <source>
        <dbReference type="ARBA" id="ARBA00022840"/>
    </source>
</evidence>
<reference evidence="7 8" key="1">
    <citation type="submission" date="2014-11" db="EMBL/GenBank/DDBJ databases">
        <authorList>
            <person name="Zhu J."/>
            <person name="Qi W."/>
            <person name="Song R."/>
        </authorList>
    </citation>
    <scope>NUCLEOTIDE SEQUENCE [LARGE SCALE GENOMIC DNA]</scope>
</reference>
<accession>A0A0G4EPY5</accession>
<evidence type="ECO:0000256" key="2">
    <source>
        <dbReference type="ARBA" id="ARBA00022679"/>
    </source>
</evidence>
<dbReference type="OrthoDB" id="201153at2759"/>
<name>A0A0G4EPY5_VITBC</name>
<comment type="similarity">
    <text evidence="1">Belongs to the protein kinase superfamily. ADCK protein kinase family.</text>
</comment>
<keyword evidence="8" id="KW-1185">Reference proteome</keyword>
<dbReference type="InterPro" id="IPR034646">
    <property type="entry name" value="ADCK3_dom"/>
</dbReference>
<dbReference type="PANTHER" id="PTHR43851">
    <property type="match status" value="1"/>
</dbReference>
<dbReference type="InterPro" id="IPR011009">
    <property type="entry name" value="Kinase-like_dom_sf"/>
</dbReference>
<evidence type="ECO:0000256" key="5">
    <source>
        <dbReference type="SAM" id="MobiDB-lite"/>
    </source>
</evidence>
<dbReference type="SUPFAM" id="SSF56112">
    <property type="entry name" value="Protein kinase-like (PK-like)"/>
    <property type="match status" value="1"/>
</dbReference>
<dbReference type="InterPro" id="IPR051409">
    <property type="entry name" value="Atypical_kinase_ADCK"/>
</dbReference>
<feature type="region of interest" description="Disordered" evidence="5">
    <location>
        <begin position="143"/>
        <end position="165"/>
    </location>
</feature>